<organism evidence="2 3">
    <name type="scientific">Sedimentimonas flavescens</name>
    <dbReference type="NCBI Taxonomy" id="2851012"/>
    <lineage>
        <taxon>Bacteria</taxon>
        <taxon>Pseudomonadati</taxon>
        <taxon>Pseudomonadota</taxon>
        <taxon>Alphaproteobacteria</taxon>
        <taxon>Rhodobacterales</taxon>
        <taxon>Rhodobacter group</taxon>
        <taxon>Sedimentimonas</taxon>
    </lineage>
</organism>
<keyword evidence="1" id="KW-0233">DNA recombination</keyword>
<sequence>MALARVSGTKVRGGVYHLNIAIPPEIRHLHQGRALLTGTLKTADPKVAANGVILARARLIQQVDETARSADVNARLADLPPDQRALYDRAGGLEGLLEAFQRTQKTQAFLAAGDPSTMADTDEPPLDPLEIEMAAAEHRAASAILEGVARREAKTLRALGKKVDVPGGDMFGLAELAESFIRAKSYTVQNADSLRYTVRRWTEFHGDHPLAKLTRAHLAEFDDAARDLPVAREWLKKPMRAAVAAAKKGNLDRVSYKVRERLITHLKALSAFALDKGALTLDPWVGYRIDKPKEKVADRKAQKVAGFTPAEVKAILSHVAVTAHADTADHWLPMLSAYSGARREELGQLRVEDVLTSGNIPALRITDEGEDQKVKNAHSLRTIPVPPACIERGFLEFVARRRQAGGTMLFLEEYTDKRHQKTLREMTPDPRGRLTEVYGGRFSRKVLAPLGIKTKGQGFHALRHSWTDAARRAKIDPEIRRLIAGRLDNEDATEARYGGGDLLAEKLEALTKLIPFVEE</sequence>
<dbReference type="InterPro" id="IPR013762">
    <property type="entry name" value="Integrase-like_cat_sf"/>
</dbReference>
<reference evidence="2 3" key="1">
    <citation type="submission" date="2022-10" db="EMBL/GenBank/DDBJ databases">
        <title>Sinirhodobacter sp. nov., isolated from ocean surface sediments.</title>
        <authorList>
            <person name="He W."/>
            <person name="Wang L."/>
            <person name="Zhang D.-F."/>
        </authorList>
    </citation>
    <scope>NUCLEOTIDE SEQUENCE [LARGE SCALE GENOMIC DNA]</scope>
    <source>
        <strain evidence="2 3">WL0115</strain>
    </source>
</reference>
<name>A0ABT3A160_9RHOB</name>
<dbReference type="SUPFAM" id="SSF56349">
    <property type="entry name" value="DNA breaking-rejoining enzymes"/>
    <property type="match status" value="1"/>
</dbReference>
<proteinExistence type="predicted"/>
<keyword evidence="3" id="KW-1185">Reference proteome</keyword>
<dbReference type="EMBL" id="JAOWKW010000010">
    <property type="protein sequence ID" value="MCV2879736.1"/>
    <property type="molecule type" value="Genomic_DNA"/>
</dbReference>
<protein>
    <submittedName>
        <fullName evidence="2">Site-specific integrase</fullName>
    </submittedName>
</protein>
<comment type="caution">
    <text evidence="2">The sequence shown here is derived from an EMBL/GenBank/DDBJ whole genome shotgun (WGS) entry which is preliminary data.</text>
</comment>
<dbReference type="RefSeq" id="WP_263848237.1">
    <property type="nucleotide sequence ID" value="NZ_JAOWKW010000010.1"/>
</dbReference>
<dbReference type="Proteomes" id="UP001526166">
    <property type="component" value="Unassembled WGS sequence"/>
</dbReference>
<dbReference type="InterPro" id="IPR011010">
    <property type="entry name" value="DNA_brk_join_enz"/>
</dbReference>
<dbReference type="Gene3D" id="1.10.443.10">
    <property type="entry name" value="Intergrase catalytic core"/>
    <property type="match status" value="1"/>
</dbReference>
<evidence type="ECO:0000256" key="1">
    <source>
        <dbReference type="ARBA" id="ARBA00023172"/>
    </source>
</evidence>
<gene>
    <name evidence="2" type="ORF">OE699_12850</name>
</gene>
<evidence type="ECO:0000313" key="2">
    <source>
        <dbReference type="EMBL" id="MCV2879736.1"/>
    </source>
</evidence>
<accession>A0ABT3A160</accession>
<dbReference type="CDD" id="cd01184">
    <property type="entry name" value="INT_C_like_1"/>
    <property type="match status" value="1"/>
</dbReference>
<evidence type="ECO:0000313" key="3">
    <source>
        <dbReference type="Proteomes" id="UP001526166"/>
    </source>
</evidence>